<sequence length="27" mass="3112">MVEQGCETIADLAATLLNAEVWVFWWD</sequence>
<comment type="caution">
    <text evidence="2">The sequence shown here is derived from an EMBL/GenBank/DDBJ whole genome shotgun (WGS) entry which is preliminary data.</text>
</comment>
<protein>
    <submittedName>
        <fullName evidence="2">DUF4253 domain-containing protein</fullName>
    </submittedName>
</protein>
<dbReference type="EMBL" id="JACOFW010000011">
    <property type="protein sequence ID" value="MBC3807896.1"/>
    <property type="molecule type" value="Genomic_DNA"/>
</dbReference>
<evidence type="ECO:0000259" key="1">
    <source>
        <dbReference type="Pfam" id="PF14062"/>
    </source>
</evidence>
<proteinExistence type="predicted"/>
<feature type="domain" description="DUF4253" evidence="1">
    <location>
        <begin position="1"/>
        <end position="27"/>
    </location>
</feature>
<dbReference type="RefSeq" id="WP_186923057.1">
    <property type="nucleotide sequence ID" value="NZ_JACOFW010000011.1"/>
</dbReference>
<dbReference type="InterPro" id="IPR025349">
    <property type="entry name" value="DUF4253"/>
</dbReference>
<accession>A0ABR6X527</accession>
<name>A0ABR6X527_9BURK</name>
<evidence type="ECO:0000313" key="2">
    <source>
        <dbReference type="EMBL" id="MBC3807896.1"/>
    </source>
</evidence>
<reference evidence="2 3" key="1">
    <citation type="submission" date="2020-08" db="EMBL/GenBank/DDBJ databases">
        <title>Novel species isolated from subtropical streams in China.</title>
        <authorList>
            <person name="Lu H."/>
        </authorList>
    </citation>
    <scope>NUCLEOTIDE SEQUENCE [LARGE SCALE GENOMIC DNA]</scope>
    <source>
        <strain evidence="2 3">KACC 16656</strain>
    </source>
</reference>
<evidence type="ECO:0000313" key="3">
    <source>
        <dbReference type="Proteomes" id="UP000648257"/>
    </source>
</evidence>
<keyword evidence="3" id="KW-1185">Reference proteome</keyword>
<dbReference type="Proteomes" id="UP000648257">
    <property type="component" value="Unassembled WGS sequence"/>
</dbReference>
<gene>
    <name evidence="2" type="ORF">H8K52_11125</name>
</gene>
<dbReference type="Pfam" id="PF14062">
    <property type="entry name" value="DUF4253"/>
    <property type="match status" value="1"/>
</dbReference>
<organism evidence="2 3">
    <name type="scientific">Undibacterium seohonense</name>
    <dbReference type="NCBI Taxonomy" id="1344950"/>
    <lineage>
        <taxon>Bacteria</taxon>
        <taxon>Pseudomonadati</taxon>
        <taxon>Pseudomonadota</taxon>
        <taxon>Betaproteobacteria</taxon>
        <taxon>Burkholderiales</taxon>
        <taxon>Oxalobacteraceae</taxon>
        <taxon>Undibacterium</taxon>
    </lineage>
</organism>